<evidence type="ECO:0000313" key="3">
    <source>
        <dbReference type="Proteomes" id="UP000280298"/>
    </source>
</evidence>
<evidence type="ECO:0000313" key="2">
    <source>
        <dbReference type="EMBL" id="AZQ32359.1"/>
    </source>
</evidence>
<gene>
    <name evidence="2" type="ORF">EJ357_01920</name>
</gene>
<accession>A0A3S9LZM4</accession>
<dbReference type="Gene3D" id="3.40.50.1820">
    <property type="entry name" value="alpha/beta hydrolase"/>
    <property type="match status" value="1"/>
</dbReference>
<dbReference type="SUPFAM" id="SSF53474">
    <property type="entry name" value="alpha/beta-Hydrolases"/>
    <property type="match status" value="1"/>
</dbReference>
<dbReference type="InterPro" id="IPR029058">
    <property type="entry name" value="AB_hydrolase_fold"/>
</dbReference>
<dbReference type="InterPro" id="IPR000073">
    <property type="entry name" value="AB_hydrolase_1"/>
</dbReference>
<dbReference type="Proteomes" id="UP000280298">
    <property type="component" value="Chromosome"/>
</dbReference>
<dbReference type="Pfam" id="PF00561">
    <property type="entry name" value="Abhydrolase_1"/>
    <property type="match status" value="1"/>
</dbReference>
<keyword evidence="3" id="KW-1185">Reference proteome</keyword>
<evidence type="ECO:0000259" key="1">
    <source>
        <dbReference type="Pfam" id="PF00561"/>
    </source>
</evidence>
<dbReference type="AlphaFoldDB" id="A0A3S9LZM4"/>
<dbReference type="PRINTS" id="PR00111">
    <property type="entry name" value="ABHYDROLASE"/>
</dbReference>
<dbReference type="KEGG" id="scya:EJ357_01920"/>
<protein>
    <submittedName>
        <fullName evidence="2">Alpha/beta fold hydrolase</fullName>
    </submittedName>
</protein>
<dbReference type="PANTHER" id="PTHR45763">
    <property type="entry name" value="HYDROLASE, ALPHA/BETA FOLD FAMILY PROTEIN, EXPRESSED-RELATED"/>
    <property type="match status" value="1"/>
</dbReference>
<dbReference type="PANTHER" id="PTHR45763:SF46">
    <property type="entry name" value="AB HYDROLASE-1 DOMAIN-CONTAINING PROTEIN"/>
    <property type="match status" value="1"/>
</dbReference>
<dbReference type="OrthoDB" id="9800988at2"/>
<dbReference type="EMBL" id="CP034539">
    <property type="protein sequence ID" value="AZQ32359.1"/>
    <property type="molecule type" value="Genomic_DNA"/>
</dbReference>
<keyword evidence="2" id="KW-0378">Hydrolase</keyword>
<sequence>MPSRFVPPKLEWLEALQVSKRGGVAETDLELGDGRRLHVYDTGTEDSDSRTVVFWHHGTPNIGTPPEPLFPYADRLGIRWVSYDRPGYGGSTPRPGRDMASAAGDVAAVADALGIQRFAVMGHSGGGPHALACGALLPDRVLAVVSVAGPAPFGAEGLDWFAGMSDSGTASLLAATKGRAAKETHEASATYDPRMFTPADHAALAGEWSWFGDVVGPAVEAGPGPLIDDDLAYVAPWGFDPGQVTPPVLFLHGGSDRVVPSSHSQWLANHCPTAELRLNPTAGHISILNAGAAALEWLADRSNS</sequence>
<reference evidence="2 3" key="1">
    <citation type="journal article" date="2019" name="Int. J. Syst. Evol. Microbiol.">
        <title>Streptomyces cyaneochromogenes sp. nov., a blue pigment-producing actinomycete from manganese-contaminated soil.</title>
        <authorList>
            <person name="Tang X."/>
            <person name="Zhao J."/>
            <person name="Li K."/>
            <person name="Chen Z."/>
            <person name="Sun Y."/>
            <person name="Gao J."/>
        </authorList>
    </citation>
    <scope>NUCLEOTIDE SEQUENCE [LARGE SCALE GENOMIC DNA]</scope>
    <source>
        <strain evidence="2 3">MK-45</strain>
    </source>
</reference>
<dbReference type="GO" id="GO:0016787">
    <property type="term" value="F:hydrolase activity"/>
    <property type="evidence" value="ECO:0007669"/>
    <property type="project" value="UniProtKB-KW"/>
</dbReference>
<proteinExistence type="predicted"/>
<name>A0A3S9LZM4_9ACTN</name>
<organism evidence="2 3">
    <name type="scientific">Streptomyces cyaneochromogenes</name>
    <dbReference type="NCBI Taxonomy" id="2496836"/>
    <lineage>
        <taxon>Bacteria</taxon>
        <taxon>Bacillati</taxon>
        <taxon>Actinomycetota</taxon>
        <taxon>Actinomycetes</taxon>
        <taxon>Kitasatosporales</taxon>
        <taxon>Streptomycetaceae</taxon>
        <taxon>Streptomyces</taxon>
    </lineage>
</organism>
<feature type="domain" description="AB hydrolase-1" evidence="1">
    <location>
        <begin position="52"/>
        <end position="288"/>
    </location>
</feature>